<dbReference type="GO" id="GO:0046872">
    <property type="term" value="F:metal ion binding"/>
    <property type="evidence" value="ECO:0007669"/>
    <property type="project" value="UniProtKB-KW"/>
</dbReference>
<evidence type="ECO:0000313" key="8">
    <source>
        <dbReference type="Proteomes" id="UP000036873"/>
    </source>
</evidence>
<dbReference type="PROSITE" id="PS51379">
    <property type="entry name" value="4FE4S_FER_2"/>
    <property type="match status" value="3"/>
</dbReference>
<dbReference type="Gene3D" id="3.30.70.20">
    <property type="match status" value="2"/>
</dbReference>
<dbReference type="PANTHER" id="PTHR42859:SF17">
    <property type="entry name" value="ELECTRON TRANSPORT PROTEIN HYDN-RELATED"/>
    <property type="match status" value="1"/>
</dbReference>
<accession>A0A0L6U4C4</accession>
<evidence type="ECO:0000313" key="7">
    <source>
        <dbReference type="EMBL" id="KNZ43359.1"/>
    </source>
</evidence>
<dbReference type="InterPro" id="IPR017900">
    <property type="entry name" value="4Fe4S_Fe_S_CS"/>
</dbReference>
<evidence type="ECO:0000259" key="6">
    <source>
        <dbReference type="PROSITE" id="PS51379"/>
    </source>
</evidence>
<proteinExistence type="predicted"/>
<dbReference type="SUPFAM" id="SSF54862">
    <property type="entry name" value="4Fe-4S ferredoxins"/>
    <property type="match status" value="1"/>
</dbReference>
<dbReference type="PROSITE" id="PS00198">
    <property type="entry name" value="4FE4S_FER_1"/>
    <property type="match status" value="1"/>
</dbReference>
<keyword evidence="5" id="KW-0411">Iron-sulfur</keyword>
<dbReference type="OrthoDB" id="9810688at2"/>
<evidence type="ECO:0000256" key="5">
    <source>
        <dbReference type="ARBA" id="ARBA00023014"/>
    </source>
</evidence>
<dbReference type="Pfam" id="PF13247">
    <property type="entry name" value="Fer4_11"/>
    <property type="match status" value="1"/>
</dbReference>
<gene>
    <name evidence="7" type="ORF">AKG39_01260</name>
</gene>
<dbReference type="InterPro" id="IPR017896">
    <property type="entry name" value="4Fe4S_Fe-S-bd"/>
</dbReference>
<dbReference type="AlphaFoldDB" id="A0A0L6U4C4"/>
<dbReference type="GO" id="GO:0051539">
    <property type="term" value="F:4 iron, 4 sulfur cluster binding"/>
    <property type="evidence" value="ECO:0007669"/>
    <property type="project" value="UniProtKB-KW"/>
</dbReference>
<keyword evidence="3" id="KW-0677">Repeat</keyword>
<dbReference type="STRING" id="52689.AKG39_01260"/>
<keyword evidence="4" id="KW-0408">Iron</keyword>
<sequence>MNYFVKGNPDLCIGCRTCMIGCVVAHEGEKIFQMNPWEYVFNPKLDIVKTATITIPVQCKHCENPACMNVCPVGAIEMIDNTVVVLHDKCIGCKTCMIACPYGAIDMVVASDGKKQLDNSDRIVANKCDLCIGREEGPACIQVCPTAALKLVTEEDVAVSVSNKRTAAAISLSQVKGS</sequence>
<feature type="domain" description="4Fe-4S ferredoxin-type" evidence="6">
    <location>
        <begin position="81"/>
        <end position="110"/>
    </location>
</feature>
<dbReference type="PATRIC" id="fig|52689.4.peg.2315"/>
<protein>
    <submittedName>
        <fullName evidence="7">Electron transporter HydN</fullName>
    </submittedName>
</protein>
<dbReference type="CDD" id="cd10554">
    <property type="entry name" value="HycB_like"/>
    <property type="match status" value="1"/>
</dbReference>
<reference evidence="8" key="1">
    <citation type="submission" date="2015-07" db="EMBL/GenBank/DDBJ databases">
        <title>Draft genome sequence of Acetobacterium bakii DSM 8293, a potential psychrophilic chemical producer through syngas fermentation.</title>
        <authorList>
            <person name="Song Y."/>
            <person name="Hwang S."/>
            <person name="Cho B.-K."/>
        </authorList>
    </citation>
    <scope>NUCLEOTIDE SEQUENCE [LARGE SCALE GENOMIC DNA]</scope>
    <source>
        <strain evidence="8">DSM 8239</strain>
    </source>
</reference>
<dbReference type="Proteomes" id="UP000036873">
    <property type="component" value="Unassembled WGS sequence"/>
</dbReference>
<dbReference type="Pfam" id="PF12800">
    <property type="entry name" value="Fer4_4"/>
    <property type="match status" value="1"/>
</dbReference>
<name>A0A0L6U4C4_9FIRM</name>
<dbReference type="InterPro" id="IPR050294">
    <property type="entry name" value="RnfB_subfamily"/>
</dbReference>
<organism evidence="7 8">
    <name type="scientific">Acetobacterium bakii</name>
    <dbReference type="NCBI Taxonomy" id="52689"/>
    <lineage>
        <taxon>Bacteria</taxon>
        <taxon>Bacillati</taxon>
        <taxon>Bacillota</taxon>
        <taxon>Clostridia</taxon>
        <taxon>Eubacteriales</taxon>
        <taxon>Eubacteriaceae</taxon>
        <taxon>Acetobacterium</taxon>
    </lineage>
</organism>
<evidence type="ECO:0000256" key="1">
    <source>
        <dbReference type="ARBA" id="ARBA00022485"/>
    </source>
</evidence>
<keyword evidence="8" id="KW-1185">Reference proteome</keyword>
<dbReference type="RefSeq" id="WP_050738547.1">
    <property type="nucleotide sequence ID" value="NZ_LGYO01000004.1"/>
</dbReference>
<keyword evidence="2" id="KW-0479">Metal-binding</keyword>
<dbReference type="PANTHER" id="PTHR42859">
    <property type="entry name" value="OXIDOREDUCTASE"/>
    <property type="match status" value="1"/>
</dbReference>
<evidence type="ECO:0000256" key="4">
    <source>
        <dbReference type="ARBA" id="ARBA00023004"/>
    </source>
</evidence>
<keyword evidence="1" id="KW-0004">4Fe-4S</keyword>
<evidence type="ECO:0000256" key="2">
    <source>
        <dbReference type="ARBA" id="ARBA00022723"/>
    </source>
</evidence>
<dbReference type="EMBL" id="LGYO01000004">
    <property type="protein sequence ID" value="KNZ43359.1"/>
    <property type="molecule type" value="Genomic_DNA"/>
</dbReference>
<feature type="domain" description="4Fe-4S ferredoxin-type" evidence="6">
    <location>
        <begin position="49"/>
        <end position="80"/>
    </location>
</feature>
<evidence type="ECO:0000256" key="3">
    <source>
        <dbReference type="ARBA" id="ARBA00022737"/>
    </source>
</evidence>
<comment type="caution">
    <text evidence="7">The sequence shown here is derived from an EMBL/GenBank/DDBJ whole genome shotgun (WGS) entry which is preliminary data.</text>
</comment>
<feature type="domain" description="4Fe-4S ferredoxin-type" evidence="6">
    <location>
        <begin position="121"/>
        <end position="154"/>
    </location>
</feature>